<feature type="region of interest" description="Disordered" evidence="1">
    <location>
        <begin position="410"/>
        <end position="439"/>
    </location>
</feature>
<dbReference type="RefSeq" id="XP_067758901.1">
    <property type="nucleotide sequence ID" value="XM_067903476.1"/>
</dbReference>
<feature type="compositionally biased region" description="Polar residues" evidence="1">
    <location>
        <begin position="118"/>
        <end position="128"/>
    </location>
</feature>
<evidence type="ECO:0000313" key="2">
    <source>
        <dbReference type="EMBL" id="KAG5509894.1"/>
    </source>
</evidence>
<name>A0A836ID28_9TRYP</name>
<dbReference type="PANTHER" id="PTHR37561:SF3">
    <property type="entry name" value="F-BOX DOMAIN-CONTAINING PROTEIN"/>
    <property type="match status" value="1"/>
</dbReference>
<dbReference type="GeneID" id="94293553"/>
<gene>
    <name evidence="2" type="ORF">JKF63_07539</name>
</gene>
<dbReference type="OrthoDB" id="271917at2759"/>
<feature type="region of interest" description="Disordered" evidence="1">
    <location>
        <begin position="89"/>
        <end position="185"/>
    </location>
</feature>
<protein>
    <submittedName>
        <fullName evidence="2">Uncharacterized protein</fullName>
    </submittedName>
</protein>
<comment type="caution">
    <text evidence="2">The sequence shown here is derived from an EMBL/GenBank/DDBJ whole genome shotgun (WGS) entry which is preliminary data.</text>
</comment>
<organism evidence="2 3">
    <name type="scientific">Porcisia hertigi</name>
    <dbReference type="NCBI Taxonomy" id="2761500"/>
    <lineage>
        <taxon>Eukaryota</taxon>
        <taxon>Discoba</taxon>
        <taxon>Euglenozoa</taxon>
        <taxon>Kinetoplastea</taxon>
        <taxon>Metakinetoplastina</taxon>
        <taxon>Trypanosomatida</taxon>
        <taxon>Trypanosomatidae</taxon>
        <taxon>Leishmaniinae</taxon>
        <taxon>Porcisia</taxon>
    </lineage>
</organism>
<feature type="compositionally biased region" description="Polar residues" evidence="1">
    <location>
        <begin position="89"/>
        <end position="108"/>
    </location>
</feature>
<feature type="compositionally biased region" description="Basic residues" evidence="1">
    <location>
        <begin position="417"/>
        <end position="429"/>
    </location>
</feature>
<dbReference type="Proteomes" id="UP000674318">
    <property type="component" value="Unassembled WGS sequence"/>
</dbReference>
<evidence type="ECO:0000256" key="1">
    <source>
        <dbReference type="SAM" id="MobiDB-lite"/>
    </source>
</evidence>
<keyword evidence="3" id="KW-1185">Reference proteome</keyword>
<sequence length="439" mass="48280">MFRLTSESQKQKGSAALECNRLLFGLALLFTIISDGALDNQFTALSTTITANCDPSALQQLATFAAMEDVAEEEHLDWGSTSRLVQEWSTSLTKPRNARSPGSTSLSRGSPDRHHGTDMSSVLSSGLSNALGDTPTDETAGDSSAGSSSSSFRRRRPHRRHHRRMGAVSDTVSDESSCGELTVKPSASPPVDRYLMWTQLDVMQMALSTGDSSFVDMTKHLLEQQKMFPTIYRCDLNKVDCPYEADLLAAPTVGLASSSWWKCEGCGKRHDVVRESCLRCRTSGPYAKLFIGQAVKEVDCTASLVRFFYATHPDIMIHRAECHHDPDVGVSVRGKGCASVYVRRDDAAVLQEKLHHNAFFDVDSVTGEIFVYYVYAEQQAWLRSLAQQRNAAVEQRLLFLPLAPLVVEDSASPSPPARRHTGHGRRHKRAGDPSTTTAP</sequence>
<reference evidence="2 3" key="1">
    <citation type="submission" date="2021-02" db="EMBL/GenBank/DDBJ databases">
        <title>Porcisia hertigi Genome sequencing and assembly.</title>
        <authorList>
            <person name="Almutairi H."/>
            <person name="Gatherer D."/>
        </authorList>
    </citation>
    <scope>NUCLEOTIDE SEQUENCE [LARGE SCALE GENOMIC DNA]</scope>
    <source>
        <strain evidence="2 3">C119</strain>
    </source>
</reference>
<proteinExistence type="predicted"/>
<dbReference type="KEGG" id="phet:94293553"/>
<dbReference type="AlphaFoldDB" id="A0A836ID28"/>
<dbReference type="EMBL" id="JAFJZO010000012">
    <property type="protein sequence ID" value="KAG5509894.1"/>
    <property type="molecule type" value="Genomic_DNA"/>
</dbReference>
<dbReference type="PANTHER" id="PTHR37561">
    <property type="entry name" value="F-BOX DOMAIN-CONTAINING PROTEIN"/>
    <property type="match status" value="1"/>
</dbReference>
<feature type="compositionally biased region" description="Basic residues" evidence="1">
    <location>
        <begin position="152"/>
        <end position="165"/>
    </location>
</feature>
<accession>A0A836ID28</accession>
<evidence type="ECO:0000313" key="3">
    <source>
        <dbReference type="Proteomes" id="UP000674318"/>
    </source>
</evidence>